<name>A0A0D9XLY2_9ORYZ</name>
<evidence type="ECO:0000313" key="2">
    <source>
        <dbReference type="Proteomes" id="UP000032180"/>
    </source>
</evidence>
<accession>A0A0D9XLY2</accession>
<organism evidence="1 2">
    <name type="scientific">Leersia perrieri</name>
    <dbReference type="NCBI Taxonomy" id="77586"/>
    <lineage>
        <taxon>Eukaryota</taxon>
        <taxon>Viridiplantae</taxon>
        <taxon>Streptophyta</taxon>
        <taxon>Embryophyta</taxon>
        <taxon>Tracheophyta</taxon>
        <taxon>Spermatophyta</taxon>
        <taxon>Magnoliopsida</taxon>
        <taxon>Liliopsida</taxon>
        <taxon>Poales</taxon>
        <taxon>Poaceae</taxon>
        <taxon>BOP clade</taxon>
        <taxon>Oryzoideae</taxon>
        <taxon>Oryzeae</taxon>
        <taxon>Oryzinae</taxon>
        <taxon>Leersia</taxon>
    </lineage>
</organism>
<dbReference type="HOGENOM" id="CLU_2725811_0_0_1"/>
<protein>
    <submittedName>
        <fullName evidence="1">Uncharacterized protein</fullName>
    </submittedName>
</protein>
<reference evidence="2" key="2">
    <citation type="submission" date="2013-12" db="EMBL/GenBank/DDBJ databases">
        <authorList>
            <person name="Yu Y."/>
            <person name="Lee S."/>
            <person name="de Baynast K."/>
            <person name="Wissotski M."/>
            <person name="Liu L."/>
            <person name="Talag J."/>
            <person name="Goicoechea J."/>
            <person name="Angelova A."/>
            <person name="Jetty R."/>
            <person name="Kudrna D."/>
            <person name="Golser W."/>
            <person name="Rivera L."/>
            <person name="Zhang J."/>
            <person name="Wing R."/>
        </authorList>
    </citation>
    <scope>NUCLEOTIDE SEQUENCE</scope>
</reference>
<dbReference type="AlphaFoldDB" id="A0A0D9XLY2"/>
<evidence type="ECO:0000313" key="1">
    <source>
        <dbReference type="EnsemblPlants" id="LPERR10G13040.4"/>
    </source>
</evidence>
<sequence>MPGDYQKAKFDSTLHSVEKLQSYTTIKLVWPSFEETGAMDHQPADASRIPTPRNFDAIIFNCCHQTHQHKRY</sequence>
<keyword evidence="2" id="KW-1185">Reference proteome</keyword>
<reference evidence="1 2" key="1">
    <citation type="submission" date="2012-08" db="EMBL/GenBank/DDBJ databases">
        <title>Oryza genome evolution.</title>
        <authorList>
            <person name="Wing R.A."/>
        </authorList>
    </citation>
    <scope>NUCLEOTIDE SEQUENCE</scope>
</reference>
<dbReference type="EnsemblPlants" id="LPERR10G13040.4">
    <property type="protein sequence ID" value="LPERR10G13040.4"/>
    <property type="gene ID" value="LPERR10G13040"/>
</dbReference>
<proteinExistence type="predicted"/>
<reference evidence="1" key="3">
    <citation type="submission" date="2015-04" db="UniProtKB">
        <authorList>
            <consortium name="EnsemblPlants"/>
        </authorList>
    </citation>
    <scope>IDENTIFICATION</scope>
</reference>
<dbReference type="Proteomes" id="UP000032180">
    <property type="component" value="Chromosome 10"/>
</dbReference>
<dbReference type="Gramene" id="LPERR10G13040.4">
    <property type="protein sequence ID" value="LPERR10G13040.4"/>
    <property type="gene ID" value="LPERR10G13040"/>
</dbReference>